<organism evidence="1 2">
    <name type="scientific">Pseudonocardia hispaniensis</name>
    <dbReference type="NCBI Taxonomy" id="904933"/>
    <lineage>
        <taxon>Bacteria</taxon>
        <taxon>Bacillati</taxon>
        <taxon>Actinomycetota</taxon>
        <taxon>Actinomycetes</taxon>
        <taxon>Pseudonocardiales</taxon>
        <taxon>Pseudonocardiaceae</taxon>
        <taxon>Pseudonocardia</taxon>
    </lineage>
</organism>
<protein>
    <submittedName>
        <fullName evidence="1">Uncharacterized protein</fullName>
    </submittedName>
</protein>
<keyword evidence="2" id="KW-1185">Reference proteome</keyword>
<proteinExistence type="predicted"/>
<dbReference type="Proteomes" id="UP001596302">
    <property type="component" value="Unassembled WGS sequence"/>
</dbReference>
<reference evidence="2" key="1">
    <citation type="journal article" date="2019" name="Int. J. Syst. Evol. Microbiol.">
        <title>The Global Catalogue of Microorganisms (GCM) 10K type strain sequencing project: providing services to taxonomists for standard genome sequencing and annotation.</title>
        <authorList>
            <consortium name="The Broad Institute Genomics Platform"/>
            <consortium name="The Broad Institute Genome Sequencing Center for Infectious Disease"/>
            <person name="Wu L."/>
            <person name="Ma J."/>
        </authorList>
    </citation>
    <scope>NUCLEOTIDE SEQUENCE [LARGE SCALE GENOMIC DNA]</scope>
    <source>
        <strain evidence="2">CCM 8391</strain>
    </source>
</reference>
<accession>A0ABW1IYD9</accession>
<evidence type="ECO:0000313" key="2">
    <source>
        <dbReference type="Proteomes" id="UP001596302"/>
    </source>
</evidence>
<dbReference type="EMBL" id="JBHSQW010000009">
    <property type="protein sequence ID" value="MFC5993539.1"/>
    <property type="molecule type" value="Genomic_DNA"/>
</dbReference>
<comment type="caution">
    <text evidence="1">The sequence shown here is derived from an EMBL/GenBank/DDBJ whole genome shotgun (WGS) entry which is preliminary data.</text>
</comment>
<sequence>MTIDVHQAALAFGQELQDLLDAVLPKPWNVDEHDRQVQVLAGAQNRYSIRVAHRHGLIALVRNGEHVASLRVEYRCTHDTSKDYLAVQQSSFELRSAADRTPLARLDYLRNAHTVPAAHWNVYAERGAVSHLLGRTNQDHSGLVSKLHFTVGGSRMRPCLEDFIDFIAYEFRFDLRSGAKAALAEGRERWRRKQIRALVRDAPEEAVQALTALNYTVIDPAEGPRQPNTKSLRSP</sequence>
<gene>
    <name evidence="1" type="ORF">ACFQE5_04825</name>
</gene>
<dbReference type="RefSeq" id="WP_379583202.1">
    <property type="nucleotide sequence ID" value="NZ_JBHSQW010000009.1"/>
</dbReference>
<name>A0ABW1IYD9_9PSEU</name>
<evidence type="ECO:0000313" key="1">
    <source>
        <dbReference type="EMBL" id="MFC5993539.1"/>
    </source>
</evidence>